<evidence type="ECO:0000256" key="4">
    <source>
        <dbReference type="ARBA" id="ARBA00022771"/>
    </source>
</evidence>
<dbReference type="Pfam" id="PF13894">
    <property type="entry name" value="zf-C2H2_4"/>
    <property type="match status" value="1"/>
</dbReference>
<dbReference type="SMART" id="SM00355">
    <property type="entry name" value="ZnF_C2H2"/>
    <property type="match status" value="2"/>
</dbReference>
<gene>
    <name evidence="9" type="ORF">KUF71_005809</name>
</gene>
<evidence type="ECO:0000256" key="3">
    <source>
        <dbReference type="ARBA" id="ARBA00022737"/>
    </source>
</evidence>
<dbReference type="InterPro" id="IPR013087">
    <property type="entry name" value="Znf_C2H2_type"/>
</dbReference>
<dbReference type="Gene3D" id="3.30.160.60">
    <property type="entry name" value="Classic Zinc Finger"/>
    <property type="match status" value="2"/>
</dbReference>
<comment type="caution">
    <text evidence="9">The sequence shown here is derived from an EMBL/GenBank/DDBJ whole genome shotgun (WGS) entry which is preliminary data.</text>
</comment>
<feature type="domain" description="C2H2-type" evidence="8">
    <location>
        <begin position="52"/>
        <end position="80"/>
    </location>
</feature>
<evidence type="ECO:0000256" key="6">
    <source>
        <dbReference type="ARBA" id="ARBA00023242"/>
    </source>
</evidence>
<keyword evidence="2" id="KW-0479">Metal-binding</keyword>
<keyword evidence="5" id="KW-0862">Zinc</keyword>
<dbReference type="SUPFAM" id="SSF57667">
    <property type="entry name" value="beta-beta-alpha zinc fingers"/>
    <property type="match status" value="1"/>
</dbReference>
<sequence length="81" mass="9605">MLTKGWAVVPLAPRRPSRGSRQLLQCEHCDYSCPRPADLRKHLRTHTGERPYKCHHCDRWFGDISNRRAHMRKWHASEMGQ</sequence>
<dbReference type="FunFam" id="3.30.160.60:FF:000624">
    <property type="entry name" value="zinc finger protein 697"/>
    <property type="match status" value="1"/>
</dbReference>
<reference evidence="9" key="1">
    <citation type="submission" date="2021-07" db="EMBL/GenBank/DDBJ databases">
        <authorList>
            <person name="Catto M.A."/>
            <person name="Jacobson A."/>
            <person name="Kennedy G."/>
            <person name="Labadie P."/>
            <person name="Hunt B.G."/>
            <person name="Srinivasan R."/>
        </authorList>
    </citation>
    <scope>NUCLEOTIDE SEQUENCE</scope>
    <source>
        <strain evidence="9">PL_HMW_Pooled</strain>
        <tissue evidence="9">Head</tissue>
    </source>
</reference>
<evidence type="ECO:0000259" key="8">
    <source>
        <dbReference type="PROSITE" id="PS50157"/>
    </source>
</evidence>
<dbReference type="GO" id="GO:0008270">
    <property type="term" value="F:zinc ion binding"/>
    <property type="evidence" value="ECO:0007669"/>
    <property type="project" value="UniProtKB-KW"/>
</dbReference>
<evidence type="ECO:0000256" key="5">
    <source>
        <dbReference type="ARBA" id="ARBA00022833"/>
    </source>
</evidence>
<evidence type="ECO:0000256" key="2">
    <source>
        <dbReference type="ARBA" id="ARBA00022723"/>
    </source>
</evidence>
<dbReference type="EMBL" id="JAHWGI010000440">
    <property type="protein sequence ID" value="KAK3915502.1"/>
    <property type="molecule type" value="Genomic_DNA"/>
</dbReference>
<dbReference type="PROSITE" id="PS00028">
    <property type="entry name" value="ZINC_FINGER_C2H2_1"/>
    <property type="match status" value="2"/>
</dbReference>
<keyword evidence="3" id="KW-0677">Repeat</keyword>
<keyword evidence="4 7" id="KW-0863">Zinc-finger</keyword>
<dbReference type="Proteomes" id="UP001219518">
    <property type="component" value="Unassembled WGS sequence"/>
</dbReference>
<evidence type="ECO:0000256" key="1">
    <source>
        <dbReference type="ARBA" id="ARBA00004123"/>
    </source>
</evidence>
<dbReference type="InterPro" id="IPR036236">
    <property type="entry name" value="Znf_C2H2_sf"/>
</dbReference>
<feature type="domain" description="C2H2-type" evidence="8">
    <location>
        <begin position="24"/>
        <end position="51"/>
    </location>
</feature>
<dbReference type="InterPro" id="IPR056438">
    <property type="entry name" value="Znf-C2H2_CTCF"/>
</dbReference>
<dbReference type="PROSITE" id="PS50157">
    <property type="entry name" value="ZINC_FINGER_C2H2_2"/>
    <property type="match status" value="2"/>
</dbReference>
<evidence type="ECO:0000313" key="9">
    <source>
        <dbReference type="EMBL" id="KAK3915502.1"/>
    </source>
</evidence>
<organism evidence="9 10">
    <name type="scientific">Frankliniella fusca</name>
    <dbReference type="NCBI Taxonomy" id="407009"/>
    <lineage>
        <taxon>Eukaryota</taxon>
        <taxon>Metazoa</taxon>
        <taxon>Ecdysozoa</taxon>
        <taxon>Arthropoda</taxon>
        <taxon>Hexapoda</taxon>
        <taxon>Insecta</taxon>
        <taxon>Pterygota</taxon>
        <taxon>Neoptera</taxon>
        <taxon>Paraneoptera</taxon>
        <taxon>Thysanoptera</taxon>
        <taxon>Terebrantia</taxon>
        <taxon>Thripoidea</taxon>
        <taxon>Thripidae</taxon>
        <taxon>Frankliniella</taxon>
    </lineage>
</organism>
<dbReference type="Pfam" id="PF23611">
    <property type="entry name" value="zf-C2H2_16"/>
    <property type="match status" value="1"/>
</dbReference>
<evidence type="ECO:0000313" key="10">
    <source>
        <dbReference type="Proteomes" id="UP001219518"/>
    </source>
</evidence>
<name>A0AAE1LEU1_9NEOP</name>
<proteinExistence type="predicted"/>
<comment type="subcellular location">
    <subcellularLocation>
        <location evidence="1">Nucleus</location>
    </subcellularLocation>
</comment>
<dbReference type="GO" id="GO:0005634">
    <property type="term" value="C:nucleus"/>
    <property type="evidence" value="ECO:0007669"/>
    <property type="project" value="UniProtKB-SubCell"/>
</dbReference>
<dbReference type="GO" id="GO:0000981">
    <property type="term" value="F:DNA-binding transcription factor activity, RNA polymerase II-specific"/>
    <property type="evidence" value="ECO:0007669"/>
    <property type="project" value="TreeGrafter"/>
</dbReference>
<dbReference type="GO" id="GO:0043565">
    <property type="term" value="F:sequence-specific DNA binding"/>
    <property type="evidence" value="ECO:0007669"/>
    <property type="project" value="TreeGrafter"/>
</dbReference>
<evidence type="ECO:0000256" key="7">
    <source>
        <dbReference type="PROSITE-ProRule" id="PRU00042"/>
    </source>
</evidence>
<accession>A0AAE1LEU1</accession>
<reference evidence="9" key="2">
    <citation type="journal article" date="2023" name="BMC Genomics">
        <title>Pest status, molecular evolution, and epigenetic factors derived from the genome assembly of Frankliniella fusca, a thysanopteran phytovirus vector.</title>
        <authorList>
            <person name="Catto M.A."/>
            <person name="Labadie P.E."/>
            <person name="Jacobson A.L."/>
            <person name="Kennedy G.G."/>
            <person name="Srinivasan R."/>
            <person name="Hunt B.G."/>
        </authorList>
    </citation>
    <scope>NUCLEOTIDE SEQUENCE</scope>
    <source>
        <strain evidence="9">PL_HMW_Pooled</strain>
    </source>
</reference>
<keyword evidence="10" id="KW-1185">Reference proteome</keyword>
<keyword evidence="6" id="KW-0539">Nucleus</keyword>
<dbReference type="PANTHER" id="PTHR24408:SF58">
    <property type="entry name" value="TRANSCRIPTION FACTOR (TFIIIA), PUTATIVE (AFU_ORTHOLOGUE AFUA_1G05150)-RELATED"/>
    <property type="match status" value="1"/>
</dbReference>
<dbReference type="AlphaFoldDB" id="A0AAE1LEU1"/>
<protein>
    <submittedName>
        <fullName evidence="9">MDS1 and EVI1 complex locus protein EVI1-B</fullName>
    </submittedName>
</protein>
<dbReference type="PANTHER" id="PTHR24408">
    <property type="entry name" value="ZINC FINGER PROTEIN"/>
    <property type="match status" value="1"/>
</dbReference>